<reference evidence="2" key="1">
    <citation type="submission" date="2015-07" db="EMBL/GenBank/DDBJ databases">
        <title>MeaNS - Measles Nucleotide Surveillance Program.</title>
        <authorList>
            <person name="Tran T."/>
            <person name="Druce J."/>
        </authorList>
    </citation>
    <scope>NUCLEOTIDE SEQUENCE</scope>
    <source>
        <strain evidence="2">UCB-OBI-ISO-001</strain>
        <tissue evidence="2">Gonad</tissue>
    </source>
</reference>
<dbReference type="EMBL" id="KQ429784">
    <property type="protein sequence ID" value="KOF65131.1"/>
    <property type="molecule type" value="Genomic_DNA"/>
</dbReference>
<name>A0A0L8FLB0_OCTBM</name>
<accession>A0A0L8FLB0</accession>
<protein>
    <submittedName>
        <fullName evidence="2">Uncharacterized protein</fullName>
    </submittedName>
</protein>
<dbReference type="AlphaFoldDB" id="A0A0L8FLB0"/>
<organism evidence="2">
    <name type="scientific">Octopus bimaculoides</name>
    <name type="common">California two-spotted octopus</name>
    <dbReference type="NCBI Taxonomy" id="37653"/>
    <lineage>
        <taxon>Eukaryota</taxon>
        <taxon>Metazoa</taxon>
        <taxon>Spiralia</taxon>
        <taxon>Lophotrochozoa</taxon>
        <taxon>Mollusca</taxon>
        <taxon>Cephalopoda</taxon>
        <taxon>Coleoidea</taxon>
        <taxon>Octopodiformes</taxon>
        <taxon>Octopoda</taxon>
        <taxon>Incirrata</taxon>
        <taxon>Octopodidae</taxon>
        <taxon>Octopus</taxon>
    </lineage>
</organism>
<feature type="compositionally biased region" description="Basic and acidic residues" evidence="1">
    <location>
        <begin position="19"/>
        <end position="28"/>
    </location>
</feature>
<gene>
    <name evidence="2" type="ORF">OCBIM_22016267mg</name>
</gene>
<sequence>MNQKERSVTSTGEGLHQNRNGERRSEGSKTRVVLFWRGTVMVNGHEWMSERARIDCSSCYHKVR</sequence>
<proteinExistence type="predicted"/>
<evidence type="ECO:0000313" key="2">
    <source>
        <dbReference type="EMBL" id="KOF65131.1"/>
    </source>
</evidence>
<feature type="region of interest" description="Disordered" evidence="1">
    <location>
        <begin position="1"/>
        <end position="28"/>
    </location>
</feature>
<evidence type="ECO:0000256" key="1">
    <source>
        <dbReference type="SAM" id="MobiDB-lite"/>
    </source>
</evidence>